<dbReference type="RefSeq" id="WP_253305408.1">
    <property type="nucleotide sequence ID" value="NZ_CP099582.1"/>
</dbReference>
<keyword evidence="1" id="KW-1133">Transmembrane helix</keyword>
<dbReference type="EMBL" id="CP099582">
    <property type="protein sequence ID" value="USS41468.1"/>
    <property type="molecule type" value="Genomic_DNA"/>
</dbReference>
<accession>A0A9E7SPE9</accession>
<feature type="transmembrane region" description="Helical" evidence="1">
    <location>
        <begin position="115"/>
        <end position="134"/>
    </location>
</feature>
<feature type="transmembrane region" description="Helical" evidence="1">
    <location>
        <begin position="140"/>
        <end position="159"/>
    </location>
</feature>
<name>A0A9E7SPE9_THEAG</name>
<keyword evidence="3" id="KW-1185">Reference proteome</keyword>
<dbReference type="Proteomes" id="UP001055732">
    <property type="component" value="Chromosome"/>
</dbReference>
<organism evidence="2 3">
    <name type="scientific">Thermococcus aggregans</name>
    <dbReference type="NCBI Taxonomy" id="110163"/>
    <lineage>
        <taxon>Archaea</taxon>
        <taxon>Methanobacteriati</taxon>
        <taxon>Methanobacteriota</taxon>
        <taxon>Thermococci</taxon>
        <taxon>Thermococcales</taxon>
        <taxon>Thermococcaceae</taxon>
        <taxon>Thermococcus</taxon>
    </lineage>
</organism>
<feature type="transmembrane region" description="Helical" evidence="1">
    <location>
        <begin position="81"/>
        <end position="103"/>
    </location>
</feature>
<evidence type="ECO:0000256" key="1">
    <source>
        <dbReference type="SAM" id="Phobius"/>
    </source>
</evidence>
<keyword evidence="1" id="KW-0472">Membrane</keyword>
<dbReference type="AlphaFoldDB" id="A0A9E7SPE9"/>
<feature type="transmembrane region" description="Helical" evidence="1">
    <location>
        <begin position="6"/>
        <end position="28"/>
    </location>
</feature>
<keyword evidence="1" id="KW-0812">Transmembrane</keyword>
<feature type="transmembrane region" description="Helical" evidence="1">
    <location>
        <begin position="49"/>
        <end position="69"/>
    </location>
</feature>
<evidence type="ECO:0000313" key="3">
    <source>
        <dbReference type="Proteomes" id="UP001055732"/>
    </source>
</evidence>
<evidence type="ECO:0000313" key="2">
    <source>
        <dbReference type="EMBL" id="USS41468.1"/>
    </source>
</evidence>
<gene>
    <name evidence="2" type="ORF">NF865_04655</name>
</gene>
<sequence length="168" mass="19536">MPDVSTGLAAISVYGILLVVNNQVLYIVEKHPNKPENPSKEFVRYSFMLLFMIYIGLNLAFAQIFQYIWEAGIFRDVESTHQWIEIALIFPILIPQIYAYLNIAPLRNLQRIERIALYVVIMGYILDFYAISVNKLTNELSIRYTFAMAAILVIWYYLISRHLPAEIP</sequence>
<reference evidence="2" key="1">
    <citation type="journal article" date="1998" name="Int. J. Syst. Bacteriol. 48 Pt">
        <title>Thermococcus guaymasensis sp. nov. and Thermococcus aggregans sp. nov., two novel thermophilic archaea isolated from the Guaymas Basin hydrothermal vent site.</title>
        <authorList>
            <person name="Canganella F."/>
            <person name="Jones W.J."/>
            <person name="Gambacorta A."/>
            <person name="Antranikian G."/>
        </authorList>
    </citation>
    <scope>NUCLEOTIDE SEQUENCE</scope>
    <source>
        <strain evidence="2">TY</strain>
    </source>
</reference>
<reference evidence="2" key="2">
    <citation type="submission" date="2022-06" db="EMBL/GenBank/DDBJ databases">
        <authorList>
            <person name="Park Y.-J."/>
        </authorList>
    </citation>
    <scope>NUCLEOTIDE SEQUENCE</scope>
    <source>
        <strain evidence="2">TY</strain>
    </source>
</reference>
<dbReference type="KEGG" id="tagg:NF865_04655"/>
<proteinExistence type="predicted"/>
<protein>
    <submittedName>
        <fullName evidence="2">Uncharacterized protein</fullName>
    </submittedName>
</protein>